<sequence>MEEREPIYDKKVIKILDMMKYMTREDAAKELKYKDWRGMDSYMRRKNFRFDSINQEYVPAATKVNSIMKDPKSYAPVKVVSIITAFEEPNADPRLIAKQAGFKDHKAMADYMKEKGYEWNVYKNNYVKIVGELNEEEEVIPEAFTPTAGEKLPESVEEYLPFIRFLYEKRDDVYQLLSGTREDGKIPRYALPGMVRTKAIYMNDMIARLTAEFSREKNVTQREIVEAALVEYLQKYGYKVEIEALLKSN</sequence>
<dbReference type="RefSeq" id="WP_262428958.1">
    <property type="nucleotide sequence ID" value="NZ_JACRTG010000012.1"/>
</dbReference>
<evidence type="ECO:0000313" key="2">
    <source>
        <dbReference type="Proteomes" id="UP000601171"/>
    </source>
</evidence>
<protein>
    <submittedName>
        <fullName evidence="1">Uncharacterized protein</fullName>
    </submittedName>
</protein>
<dbReference type="AlphaFoldDB" id="A0A926IJJ4"/>
<organism evidence="1 2">
    <name type="scientific">Paratissierella segnis</name>
    <dbReference type="NCBI Taxonomy" id="2763679"/>
    <lineage>
        <taxon>Bacteria</taxon>
        <taxon>Bacillati</taxon>
        <taxon>Bacillota</taxon>
        <taxon>Tissierellia</taxon>
        <taxon>Tissierellales</taxon>
        <taxon>Tissierellaceae</taxon>
        <taxon>Paratissierella</taxon>
    </lineage>
</organism>
<keyword evidence="2" id="KW-1185">Reference proteome</keyword>
<evidence type="ECO:0000313" key="1">
    <source>
        <dbReference type="EMBL" id="MBC8587506.1"/>
    </source>
</evidence>
<proteinExistence type="predicted"/>
<name>A0A926IJJ4_9FIRM</name>
<dbReference type="Proteomes" id="UP000601171">
    <property type="component" value="Unassembled WGS sequence"/>
</dbReference>
<accession>A0A926IJJ4</accession>
<dbReference type="EMBL" id="JACRTG010000012">
    <property type="protein sequence ID" value="MBC8587506.1"/>
    <property type="molecule type" value="Genomic_DNA"/>
</dbReference>
<reference evidence="1" key="1">
    <citation type="submission" date="2020-08" db="EMBL/GenBank/DDBJ databases">
        <title>Genome public.</title>
        <authorList>
            <person name="Liu C."/>
            <person name="Sun Q."/>
        </authorList>
    </citation>
    <scope>NUCLEOTIDE SEQUENCE</scope>
    <source>
        <strain evidence="1">BX21</strain>
    </source>
</reference>
<comment type="caution">
    <text evidence="1">The sequence shown here is derived from an EMBL/GenBank/DDBJ whole genome shotgun (WGS) entry which is preliminary data.</text>
</comment>
<gene>
    <name evidence="1" type="ORF">H8707_04535</name>
</gene>